<dbReference type="KEGG" id="hcz:G9Q37_07580"/>
<dbReference type="Proteomes" id="UP000503162">
    <property type="component" value="Chromosome"/>
</dbReference>
<dbReference type="SUPFAM" id="SSF46894">
    <property type="entry name" value="C-terminal effector domain of the bipartite response regulators"/>
    <property type="match status" value="1"/>
</dbReference>
<feature type="domain" description="OmpR/PhoB-type" evidence="3">
    <location>
        <begin position="28"/>
        <end position="126"/>
    </location>
</feature>
<keyword evidence="5" id="KW-1185">Reference proteome</keyword>
<dbReference type="InterPro" id="IPR001867">
    <property type="entry name" value="OmpR/PhoB-type_DNA-bd"/>
</dbReference>
<sequence length="728" mass="79492">MPKHSNGGSARRWRDARDAASHDAAWTAEEFRFGAFVLRTDRRELRCEDIVRPMERRCFDLLVYLLRHAGRVVSKEELLDNVWSNRFVTMSVIAQSVLKVRKALRLADGTDGPLRTVHRVGYRVVGEVLHRRIEPAELQAPSGAKAWSWEEPRLRNMPGAPAWLPSALGAFGAWALNSHGIAIHGTPPERGPLRPPEARCEVAPGPQGFDACLDLLIEPSSPVRLRASSSSPFQAVWRAAESAAWLVRLQDMLASPSDASEDMRWERLASLSHATPPTLGDGGPTLSSVWTMPLVQSTPAQQADLVMEAAWRGDPAALSQALQLRDQAHATGDSDTESWADLAAAQAEWHRGDTRGVAARVQRAMARLARPHWPVRAQRAAAVAAHLLCATQSVVDTPDWWRQALLSRDVVPTSAARRWWLLSQLEHRLSGGEVVELAGIERLDASIDALVATDGLQALLLNLCGMLRAEDGELNLAWQRMKRAHELAQRCGWTGIRPLCLLTLGDLSARLGEHPTLDACVATLGADPARDEPRPQAVLAWLQARRLALHAQHANALPLIEKAWPALSQAGIWFRDDAWLFAIDTALQARSRHALMRWRGLLQAPEGPTGRSRTALLTAVNASLALLEGDPVRAQALMVSAWRGAPPSTAKRLLAMAAASAARWLSAPQPEVCEQALLHAGAWLKLSPAGRRLRQVLGDRPGEATAARAGASQSVGESDADAFWVWAA</sequence>
<feature type="DNA-binding region" description="OmpR/PhoB-type" evidence="2">
    <location>
        <begin position="28"/>
        <end position="126"/>
    </location>
</feature>
<evidence type="ECO:0000313" key="5">
    <source>
        <dbReference type="Proteomes" id="UP000503162"/>
    </source>
</evidence>
<dbReference type="GO" id="GO:0003677">
    <property type="term" value="F:DNA binding"/>
    <property type="evidence" value="ECO:0007669"/>
    <property type="project" value="UniProtKB-UniRule"/>
</dbReference>
<dbReference type="SMART" id="SM00862">
    <property type="entry name" value="Trans_reg_C"/>
    <property type="match status" value="1"/>
</dbReference>
<dbReference type="InterPro" id="IPR036388">
    <property type="entry name" value="WH-like_DNA-bd_sf"/>
</dbReference>
<organism evidence="4 5">
    <name type="scientific">Hydrogenophaga crocea</name>
    <dbReference type="NCBI Taxonomy" id="2716225"/>
    <lineage>
        <taxon>Bacteria</taxon>
        <taxon>Pseudomonadati</taxon>
        <taxon>Pseudomonadota</taxon>
        <taxon>Betaproteobacteria</taxon>
        <taxon>Burkholderiales</taxon>
        <taxon>Comamonadaceae</taxon>
        <taxon>Hydrogenophaga</taxon>
    </lineage>
</organism>
<evidence type="ECO:0000256" key="2">
    <source>
        <dbReference type="PROSITE-ProRule" id="PRU01091"/>
    </source>
</evidence>
<dbReference type="Pfam" id="PF00486">
    <property type="entry name" value="Trans_reg_C"/>
    <property type="match status" value="1"/>
</dbReference>
<keyword evidence="1 2" id="KW-0238">DNA-binding</keyword>
<dbReference type="AlphaFoldDB" id="A0A6G8IFP6"/>
<dbReference type="EMBL" id="CP049989">
    <property type="protein sequence ID" value="QIM52007.1"/>
    <property type="molecule type" value="Genomic_DNA"/>
</dbReference>
<accession>A0A6G8IFP6</accession>
<evidence type="ECO:0000313" key="4">
    <source>
        <dbReference type="EMBL" id="QIM52007.1"/>
    </source>
</evidence>
<dbReference type="GO" id="GO:0006355">
    <property type="term" value="P:regulation of DNA-templated transcription"/>
    <property type="evidence" value="ECO:0007669"/>
    <property type="project" value="InterPro"/>
</dbReference>
<evidence type="ECO:0000256" key="1">
    <source>
        <dbReference type="ARBA" id="ARBA00023125"/>
    </source>
</evidence>
<dbReference type="Gene3D" id="1.10.10.10">
    <property type="entry name" value="Winged helix-like DNA-binding domain superfamily/Winged helix DNA-binding domain"/>
    <property type="match status" value="1"/>
</dbReference>
<name>A0A6G8IFP6_9BURK</name>
<dbReference type="CDD" id="cd00383">
    <property type="entry name" value="trans_reg_C"/>
    <property type="match status" value="1"/>
</dbReference>
<proteinExistence type="predicted"/>
<dbReference type="PROSITE" id="PS51755">
    <property type="entry name" value="OMPR_PHOB"/>
    <property type="match status" value="1"/>
</dbReference>
<dbReference type="RefSeq" id="WP_166226610.1">
    <property type="nucleotide sequence ID" value="NZ_CP049989.1"/>
</dbReference>
<dbReference type="InterPro" id="IPR016032">
    <property type="entry name" value="Sig_transdc_resp-reg_C-effctor"/>
</dbReference>
<reference evidence="4 5" key="1">
    <citation type="submission" date="2020-03" db="EMBL/GenBank/DDBJ databases">
        <title>Hydrogenophaga sp. nov. isolated from cyanobacterial mat.</title>
        <authorList>
            <person name="Thorat V."/>
            <person name="Kirdat K."/>
            <person name="Tiwarekar B."/>
            <person name="Costa E.D."/>
            <person name="Yadav A."/>
        </authorList>
    </citation>
    <scope>NUCLEOTIDE SEQUENCE [LARGE SCALE GENOMIC DNA]</scope>
    <source>
        <strain evidence="4 5">BA0156</strain>
    </source>
</reference>
<evidence type="ECO:0000259" key="3">
    <source>
        <dbReference type="PROSITE" id="PS51755"/>
    </source>
</evidence>
<protein>
    <recommendedName>
        <fullName evidence="3">OmpR/PhoB-type domain-containing protein</fullName>
    </recommendedName>
</protein>
<gene>
    <name evidence="4" type="ORF">G9Q37_07580</name>
</gene>
<dbReference type="GO" id="GO:0000160">
    <property type="term" value="P:phosphorelay signal transduction system"/>
    <property type="evidence" value="ECO:0007669"/>
    <property type="project" value="InterPro"/>
</dbReference>